<dbReference type="EMBL" id="LKMD01000103">
    <property type="protein sequence ID" value="PIA95909.1"/>
    <property type="molecule type" value="Genomic_DNA"/>
</dbReference>
<organism evidence="1 2">
    <name type="scientific">Cercospora beticola</name>
    <name type="common">Sugarbeet leaf spot fungus</name>
    <dbReference type="NCBI Taxonomy" id="122368"/>
    <lineage>
        <taxon>Eukaryota</taxon>
        <taxon>Fungi</taxon>
        <taxon>Dikarya</taxon>
        <taxon>Ascomycota</taxon>
        <taxon>Pezizomycotina</taxon>
        <taxon>Dothideomycetes</taxon>
        <taxon>Dothideomycetidae</taxon>
        <taxon>Mycosphaerellales</taxon>
        <taxon>Mycosphaerellaceae</taxon>
        <taxon>Cercospora</taxon>
    </lineage>
</organism>
<sequence length="94" mass="10888">MDLRLRQATHSNLNRCITMLAQRRWADPTDSRRRVTTRDTIRTTIKATRLREGCSINKGRRRWDINNTHPDSIRPVAITKSAVAAKEEESAQVF</sequence>
<dbReference type="AlphaFoldDB" id="A0A2G5HTQ2"/>
<gene>
    <name evidence="1" type="ORF">CB0940_10590</name>
</gene>
<name>A0A2G5HTQ2_CERBT</name>
<accession>A0A2G5HTQ2</accession>
<reference evidence="1 2" key="1">
    <citation type="submission" date="2015-10" db="EMBL/GenBank/DDBJ databases">
        <title>The cercosporin biosynthetic gene cluster was horizontally transferred to several fungal lineages and shown to be expanded in Cercospora beticola based on microsynteny with recipient genomes.</title>
        <authorList>
            <person name="De Jonge R."/>
            <person name="Ebert M.K."/>
            <person name="Suttle J.C."/>
            <person name="Jurick Ii W.M."/>
            <person name="Secor G.A."/>
            <person name="Thomma B.P."/>
            <person name="Van De Peer Y."/>
            <person name="Bolton M.D."/>
        </authorList>
    </citation>
    <scope>NUCLEOTIDE SEQUENCE [LARGE SCALE GENOMIC DNA]</scope>
    <source>
        <strain evidence="1 2">09-40</strain>
    </source>
</reference>
<evidence type="ECO:0000313" key="1">
    <source>
        <dbReference type="EMBL" id="PIA95909.1"/>
    </source>
</evidence>
<evidence type="ECO:0000313" key="2">
    <source>
        <dbReference type="Proteomes" id="UP000230605"/>
    </source>
</evidence>
<proteinExistence type="predicted"/>
<dbReference type="Proteomes" id="UP000230605">
    <property type="component" value="Chromosome 8"/>
</dbReference>
<protein>
    <submittedName>
        <fullName evidence="1">Uncharacterized protein</fullName>
    </submittedName>
</protein>
<comment type="caution">
    <text evidence="1">The sequence shown here is derived from an EMBL/GenBank/DDBJ whole genome shotgun (WGS) entry which is preliminary data.</text>
</comment>